<dbReference type="UniPathway" id="UPA00084">
    <property type="reaction ID" value="UER00504"/>
</dbReference>
<comment type="function">
    <text evidence="1">Lipid phosphatase which dephosphorylates phosphatidylglycerophosphate (PGP) to phosphatidylglycerol (PG).</text>
</comment>
<dbReference type="SUPFAM" id="SSF101307">
    <property type="entry name" value="YutG-like"/>
    <property type="match status" value="1"/>
</dbReference>
<dbReference type="EMBL" id="JACIIX010000004">
    <property type="protein sequence ID" value="MBB6210113.1"/>
    <property type="molecule type" value="Genomic_DNA"/>
</dbReference>
<dbReference type="InterPro" id="IPR007686">
    <property type="entry name" value="YutG/PgpA"/>
</dbReference>
<dbReference type="PANTHER" id="PTHR36305">
    <property type="entry name" value="PHOSPHATIDYLGLYCEROPHOSPHATASE A"/>
    <property type="match status" value="1"/>
</dbReference>
<dbReference type="Proteomes" id="UP000544872">
    <property type="component" value="Unassembled WGS sequence"/>
</dbReference>
<feature type="transmembrane region" description="Helical" evidence="2">
    <location>
        <begin position="68"/>
        <end position="86"/>
    </location>
</feature>
<feature type="transmembrane region" description="Helical" evidence="2">
    <location>
        <begin position="150"/>
        <end position="172"/>
    </location>
</feature>
<feature type="domain" description="YutG/PgpA" evidence="3">
    <location>
        <begin position="29"/>
        <end position="170"/>
    </location>
</feature>
<keyword evidence="1" id="KW-0442">Lipid degradation</keyword>
<comment type="subcellular location">
    <subcellularLocation>
        <location evidence="1">Cell inner membrane</location>
        <topology evidence="1">Multi-pass membrane protein</topology>
    </subcellularLocation>
</comment>
<dbReference type="GO" id="GO:0046872">
    <property type="term" value="F:metal ion binding"/>
    <property type="evidence" value="ECO:0007669"/>
    <property type="project" value="UniProtKB-KW"/>
</dbReference>
<gene>
    <name evidence="4" type="ORF">FHS48_001523</name>
</gene>
<keyword evidence="1" id="KW-0479">Metal-binding</keyword>
<accession>A0A7W9ZEP4</accession>
<keyword evidence="1" id="KW-1003">Cell membrane</keyword>
<keyword evidence="1 2" id="KW-0812">Transmembrane</keyword>
<dbReference type="EC" id="3.1.3.27" evidence="1"/>
<keyword evidence="1" id="KW-0443">Lipid metabolism</keyword>
<dbReference type="GO" id="GO:0009395">
    <property type="term" value="P:phospholipid catabolic process"/>
    <property type="evidence" value="ECO:0007669"/>
    <property type="project" value="UniProtKB-KW"/>
</dbReference>
<name>A0A7W9ZEP4_NOVIT</name>
<proteinExistence type="predicted"/>
<keyword evidence="1 2" id="KW-0472">Membrane</keyword>
<sequence length="181" mass="18250">MSTGPDAESRPSGAAGARRGHSPVLVTLLATWFGCGLSPKAPGTVGSLGAIPLAAALSALAGPDLSPVVLTAAAVLLFLIGIPVSARYADAIGREDPGAVVIDEVVGILLTLAVAPLDPWAYAIGFLAFRAADIAKPFPVSLADRRVGGGLGIMLDDVVAAGYSALALWAFVRYGLPIIHS</sequence>
<keyword evidence="5" id="KW-1185">Reference proteome</keyword>
<dbReference type="PIRSF" id="PIRSF006162">
    <property type="entry name" value="PgpA"/>
    <property type="match status" value="1"/>
</dbReference>
<keyword evidence="1" id="KW-0997">Cell inner membrane</keyword>
<comment type="catalytic activity">
    <reaction evidence="1">
        <text>a 1,2-diacyl-sn-glycero-3-phospho-(1'-sn-glycero-3'-phosphate) + H2O = a 1,2-diacyl-sn-glycero-3-phospho-(1'-sn-glycerol) + phosphate</text>
        <dbReference type="Rhea" id="RHEA:33751"/>
        <dbReference type="ChEBI" id="CHEBI:15377"/>
        <dbReference type="ChEBI" id="CHEBI:43474"/>
        <dbReference type="ChEBI" id="CHEBI:60110"/>
        <dbReference type="ChEBI" id="CHEBI:64716"/>
        <dbReference type="EC" id="3.1.3.27"/>
    </reaction>
</comment>
<dbReference type="GO" id="GO:0008962">
    <property type="term" value="F:phosphatidylglycerophosphatase activity"/>
    <property type="evidence" value="ECO:0007669"/>
    <property type="project" value="UniProtKB-EC"/>
</dbReference>
<dbReference type="GO" id="GO:0006655">
    <property type="term" value="P:phosphatidylglycerol biosynthetic process"/>
    <property type="evidence" value="ECO:0007669"/>
    <property type="project" value="UniProtKB-UniPathway"/>
</dbReference>
<feature type="transmembrane region" description="Helical" evidence="2">
    <location>
        <begin position="106"/>
        <end position="129"/>
    </location>
</feature>
<evidence type="ECO:0000313" key="4">
    <source>
        <dbReference type="EMBL" id="MBB6210113.1"/>
    </source>
</evidence>
<keyword evidence="1 4" id="KW-0378">Hydrolase</keyword>
<comment type="pathway">
    <text evidence="1">Phospholipid metabolism; phosphatidylglycerol biosynthesis; phosphatidylglycerol from CDP-diacylglycerol: step 2/2.</text>
</comment>
<dbReference type="GO" id="GO:0005886">
    <property type="term" value="C:plasma membrane"/>
    <property type="evidence" value="ECO:0007669"/>
    <property type="project" value="UniProtKB-SubCell"/>
</dbReference>
<comment type="caution">
    <text evidence="4">The sequence shown here is derived from an EMBL/GenBank/DDBJ whole genome shotgun (WGS) entry which is preliminary data.</text>
</comment>
<keyword evidence="1" id="KW-1208">Phospholipid metabolism</keyword>
<keyword evidence="1" id="KW-0460">Magnesium</keyword>
<dbReference type="Pfam" id="PF04608">
    <property type="entry name" value="PgpA"/>
    <property type="match status" value="1"/>
</dbReference>
<reference evidence="4 5" key="1">
    <citation type="submission" date="2020-08" db="EMBL/GenBank/DDBJ databases">
        <title>Genomic Encyclopedia of Type Strains, Phase IV (KMG-IV): sequencing the most valuable type-strain genomes for metagenomic binning, comparative biology and taxonomic classification.</title>
        <authorList>
            <person name="Goeker M."/>
        </authorList>
    </citation>
    <scope>NUCLEOTIDE SEQUENCE [LARGE SCALE GENOMIC DNA]</scope>
    <source>
        <strain evidence="4 5">DSM 11590</strain>
    </source>
</reference>
<dbReference type="RefSeq" id="WP_184262939.1">
    <property type="nucleotide sequence ID" value="NZ_JACIIX010000004.1"/>
</dbReference>
<dbReference type="InterPro" id="IPR026037">
    <property type="entry name" value="PgpA"/>
</dbReference>
<dbReference type="PANTHER" id="PTHR36305:SF1">
    <property type="entry name" value="PHOSPHATIDYLGLYCEROPHOSPHATASE A"/>
    <property type="match status" value="1"/>
</dbReference>
<comment type="cofactor">
    <cofactor evidence="1">
        <name>Mg(2+)</name>
        <dbReference type="ChEBI" id="CHEBI:18420"/>
    </cofactor>
</comment>
<keyword evidence="1" id="KW-0595">Phospholipid degradation</keyword>
<dbReference type="CDD" id="cd06971">
    <property type="entry name" value="PgpA"/>
    <property type="match status" value="1"/>
</dbReference>
<protein>
    <recommendedName>
        <fullName evidence="1">Phosphatidylglycerophosphatase A</fullName>
        <ecNumber evidence="1">3.1.3.27</ecNumber>
    </recommendedName>
    <alternativeName>
        <fullName evidence="1">Phosphatidylglycerolphosphate phosphatase A</fullName>
    </alternativeName>
</protein>
<evidence type="ECO:0000256" key="2">
    <source>
        <dbReference type="SAM" id="Phobius"/>
    </source>
</evidence>
<evidence type="ECO:0000256" key="1">
    <source>
        <dbReference type="PIRNR" id="PIRNR006162"/>
    </source>
</evidence>
<keyword evidence="2" id="KW-1133">Transmembrane helix</keyword>
<organism evidence="4 5">
    <name type="scientific">Novispirillum itersonii</name>
    <name type="common">Aquaspirillum itersonii</name>
    <dbReference type="NCBI Taxonomy" id="189"/>
    <lineage>
        <taxon>Bacteria</taxon>
        <taxon>Pseudomonadati</taxon>
        <taxon>Pseudomonadota</taxon>
        <taxon>Alphaproteobacteria</taxon>
        <taxon>Rhodospirillales</taxon>
        <taxon>Novispirillaceae</taxon>
        <taxon>Novispirillum</taxon>
    </lineage>
</organism>
<dbReference type="InterPro" id="IPR036681">
    <property type="entry name" value="PgpA-like_sf"/>
</dbReference>
<evidence type="ECO:0000313" key="5">
    <source>
        <dbReference type="Proteomes" id="UP000544872"/>
    </source>
</evidence>
<dbReference type="AlphaFoldDB" id="A0A7W9ZEP4"/>
<evidence type="ECO:0000259" key="3">
    <source>
        <dbReference type="Pfam" id="PF04608"/>
    </source>
</evidence>